<keyword evidence="1" id="KW-0805">Transcription regulation</keyword>
<proteinExistence type="predicted"/>
<dbReference type="SUPFAM" id="SSF48452">
    <property type="entry name" value="TPR-like"/>
    <property type="match status" value="1"/>
</dbReference>
<keyword evidence="3" id="KW-0804">Transcription</keyword>
<dbReference type="InterPro" id="IPR049945">
    <property type="entry name" value="AAA_22"/>
</dbReference>
<dbReference type="PANTHER" id="PTHR43214">
    <property type="entry name" value="TWO-COMPONENT RESPONSE REGULATOR"/>
    <property type="match status" value="1"/>
</dbReference>
<name>A0A4R2MF13_RUBGE</name>
<dbReference type="InterPro" id="IPR027417">
    <property type="entry name" value="P-loop_NTPase"/>
</dbReference>
<feature type="domain" description="HTH luxR-type" evidence="4">
    <location>
        <begin position="802"/>
        <end position="867"/>
    </location>
</feature>
<dbReference type="RefSeq" id="WP_132645286.1">
    <property type="nucleotide sequence ID" value="NZ_CP181386.1"/>
</dbReference>
<dbReference type="SMART" id="SM00421">
    <property type="entry name" value="HTH_LUXR"/>
    <property type="match status" value="1"/>
</dbReference>
<dbReference type="InterPro" id="IPR039420">
    <property type="entry name" value="WalR-like"/>
</dbReference>
<dbReference type="SUPFAM" id="SSF46894">
    <property type="entry name" value="C-terminal effector domain of the bipartite response regulators"/>
    <property type="match status" value="1"/>
</dbReference>
<evidence type="ECO:0000259" key="4">
    <source>
        <dbReference type="PROSITE" id="PS50043"/>
    </source>
</evidence>
<dbReference type="GO" id="GO:0003677">
    <property type="term" value="F:DNA binding"/>
    <property type="evidence" value="ECO:0007669"/>
    <property type="project" value="UniProtKB-KW"/>
</dbReference>
<dbReference type="GO" id="GO:0006355">
    <property type="term" value="P:regulation of DNA-templated transcription"/>
    <property type="evidence" value="ECO:0007669"/>
    <property type="project" value="InterPro"/>
</dbReference>
<sequence>MSFARTKIQPPRPRAGSAGTWIERPALDARLLGALLSQRLVLVCAAAGYGKTTALARQLARLPAGTALAWVSADADDDLHRLLACLVAALEPYDLPWRTAPEALLARVDDAGGRARMAAELLDALESCEVAHGVIVFDDLHRVADPAFFELLDGVLERLGPRWTVAVAAREDPPLSLARWRAAGELAEFRRHELQFAAEEAEALAGVLEAAGPDTNPLAARTRGWPAGLRLALAHGARSAAAGERAIRDFLDEEVIEPLRADLRDFLLRSAVLPELTAARAAAVTGDARAAALIERLERLGLFVSSLEAAEPTLRLHDLFRETLLERLRLERPDECAALWQRAAAGESDPARQLPMLLNAGDVDGAAAALLAQAPTLLTEAALATVAHLLALFPPEFAAGSPALHEVRGLLAWARWDFQAMLQSMRAAERGWCARAEADRARAAVAYQSLALNALGRHVESAARLGPLRRETMSRETRVVVLVACTWHALDLGSLHRLGPLLDELVALLETCDDASLWYRAHPLPRLNGLPGTEAALQRYVRGALGVAGDRPLPLRALARVQAGWHHAWQRGDLAAAEEELAAVLEDCRWLGEPPNVAGSAQLLAAFVHALRGEREPALAAAERMVDEHPTARGPASLWVQRLHAARVAARFDDRERLVRHLDWLQGHPSADGFAAAAQASQLEALAGHVQRLAGRRDAAIDCWSRALECEEAIDRLGHAVELRLYRAAALLSQGRRESAAAELATAVRRVAGGAGVGAALFARPAIEALAAADWSGALPDEAVGVLGGWLGRAFTRAAAQPAPLPGGLSTREWEVLERIAAGDSNKLIARALDLSPHTVKRHVANILDKLGAGSRGQAAAWYAVQRG</sequence>
<organism evidence="5 6">
    <name type="scientific">Rubrivivax gelatinosus</name>
    <name type="common">Rhodocyclus gelatinosus</name>
    <name type="synonym">Rhodopseudomonas gelatinosa</name>
    <dbReference type="NCBI Taxonomy" id="28068"/>
    <lineage>
        <taxon>Bacteria</taxon>
        <taxon>Pseudomonadati</taxon>
        <taxon>Pseudomonadota</taxon>
        <taxon>Betaproteobacteria</taxon>
        <taxon>Burkholderiales</taxon>
        <taxon>Sphaerotilaceae</taxon>
        <taxon>Rubrivivax</taxon>
    </lineage>
</organism>
<dbReference type="Proteomes" id="UP000295106">
    <property type="component" value="Unassembled WGS sequence"/>
</dbReference>
<comment type="caution">
    <text evidence="5">The sequence shown here is derived from an EMBL/GenBank/DDBJ whole genome shotgun (WGS) entry which is preliminary data.</text>
</comment>
<dbReference type="CDD" id="cd06170">
    <property type="entry name" value="LuxR_C_like"/>
    <property type="match status" value="1"/>
</dbReference>
<reference evidence="5 6" key="1">
    <citation type="submission" date="2019-03" db="EMBL/GenBank/DDBJ databases">
        <title>Genomic Encyclopedia of Type Strains, Phase IV (KMG-IV): sequencing the most valuable type-strain genomes for metagenomic binning, comparative biology and taxonomic classification.</title>
        <authorList>
            <person name="Goeker M."/>
        </authorList>
    </citation>
    <scope>NUCLEOTIDE SEQUENCE [LARGE SCALE GENOMIC DNA]</scope>
    <source>
        <strain evidence="5 6">DSM 1709</strain>
    </source>
</reference>
<dbReference type="EMBL" id="SLXD01000003">
    <property type="protein sequence ID" value="TCP03825.1"/>
    <property type="molecule type" value="Genomic_DNA"/>
</dbReference>
<dbReference type="AlphaFoldDB" id="A0A4R2MF13"/>
<evidence type="ECO:0000256" key="1">
    <source>
        <dbReference type="ARBA" id="ARBA00023015"/>
    </source>
</evidence>
<dbReference type="OrthoDB" id="9146062at2"/>
<evidence type="ECO:0000313" key="6">
    <source>
        <dbReference type="Proteomes" id="UP000295106"/>
    </source>
</evidence>
<evidence type="ECO:0000313" key="5">
    <source>
        <dbReference type="EMBL" id="TCP03825.1"/>
    </source>
</evidence>
<dbReference type="InterPro" id="IPR000792">
    <property type="entry name" value="Tscrpt_reg_LuxR_C"/>
</dbReference>
<dbReference type="GO" id="GO:0016887">
    <property type="term" value="F:ATP hydrolysis activity"/>
    <property type="evidence" value="ECO:0007669"/>
    <property type="project" value="InterPro"/>
</dbReference>
<dbReference type="Gene3D" id="1.10.10.10">
    <property type="entry name" value="Winged helix-like DNA-binding domain superfamily/Winged helix DNA-binding domain"/>
    <property type="match status" value="1"/>
</dbReference>
<dbReference type="InterPro" id="IPR059106">
    <property type="entry name" value="WHD_MalT"/>
</dbReference>
<dbReference type="PROSITE" id="PS50043">
    <property type="entry name" value="HTH_LUXR_2"/>
    <property type="match status" value="1"/>
</dbReference>
<dbReference type="InterPro" id="IPR011990">
    <property type="entry name" value="TPR-like_helical_dom_sf"/>
</dbReference>
<dbReference type="SUPFAM" id="SSF52540">
    <property type="entry name" value="P-loop containing nucleoside triphosphate hydrolases"/>
    <property type="match status" value="1"/>
</dbReference>
<keyword evidence="2" id="KW-0238">DNA-binding</keyword>
<dbReference type="Pfam" id="PF13401">
    <property type="entry name" value="AAA_22"/>
    <property type="match status" value="1"/>
</dbReference>
<dbReference type="Pfam" id="PF00196">
    <property type="entry name" value="GerE"/>
    <property type="match status" value="1"/>
</dbReference>
<evidence type="ECO:0000256" key="2">
    <source>
        <dbReference type="ARBA" id="ARBA00023125"/>
    </source>
</evidence>
<dbReference type="PANTHER" id="PTHR43214:SF41">
    <property type="entry name" value="NITRATE_NITRITE RESPONSE REGULATOR PROTEIN NARP"/>
    <property type="match status" value="1"/>
</dbReference>
<dbReference type="GeneID" id="99684161"/>
<dbReference type="PRINTS" id="PR00038">
    <property type="entry name" value="HTHLUXR"/>
</dbReference>
<dbReference type="Pfam" id="PF25873">
    <property type="entry name" value="WHD_MalT"/>
    <property type="match status" value="1"/>
</dbReference>
<dbReference type="PROSITE" id="PS00622">
    <property type="entry name" value="HTH_LUXR_1"/>
    <property type="match status" value="1"/>
</dbReference>
<dbReference type="InterPro" id="IPR016032">
    <property type="entry name" value="Sig_transdc_resp-reg_C-effctor"/>
</dbReference>
<protein>
    <submittedName>
        <fullName evidence="5">LuxR family maltose regulon positive regulatory protein</fullName>
    </submittedName>
</protein>
<gene>
    <name evidence="5" type="ORF">EV684_10370</name>
</gene>
<evidence type="ECO:0000256" key="3">
    <source>
        <dbReference type="ARBA" id="ARBA00023163"/>
    </source>
</evidence>
<dbReference type="InterPro" id="IPR036388">
    <property type="entry name" value="WH-like_DNA-bd_sf"/>
</dbReference>
<accession>A0A4R2MF13</accession>